<comment type="subcellular location">
    <subcellularLocation>
        <location evidence="1">Cell membrane</location>
        <topology evidence="1">Multi-pass membrane protein</topology>
    </subcellularLocation>
</comment>
<dbReference type="Pfam" id="PF00892">
    <property type="entry name" value="EamA"/>
    <property type="match status" value="2"/>
</dbReference>
<feature type="transmembrane region" description="Helical" evidence="6">
    <location>
        <begin position="95"/>
        <end position="119"/>
    </location>
</feature>
<feature type="transmembrane region" description="Helical" evidence="6">
    <location>
        <begin position="271"/>
        <end position="289"/>
    </location>
</feature>
<dbReference type="AlphaFoldDB" id="A0A2H0RBP1"/>
<comment type="caution">
    <text evidence="8">The sequence shown here is derived from an EMBL/GenBank/DDBJ whole genome shotgun (WGS) entry which is preliminary data.</text>
</comment>
<dbReference type="Proteomes" id="UP000230214">
    <property type="component" value="Unassembled WGS sequence"/>
</dbReference>
<protein>
    <recommendedName>
        <fullName evidence="7">EamA domain-containing protein</fullName>
    </recommendedName>
</protein>
<evidence type="ECO:0000313" key="9">
    <source>
        <dbReference type="Proteomes" id="UP000230214"/>
    </source>
</evidence>
<keyword evidence="5 6" id="KW-0472">Membrane</keyword>
<name>A0A2H0RBP1_UNCKA</name>
<evidence type="ECO:0000256" key="6">
    <source>
        <dbReference type="SAM" id="Phobius"/>
    </source>
</evidence>
<feature type="transmembrane region" description="Helical" evidence="6">
    <location>
        <begin position="181"/>
        <end position="203"/>
    </location>
</feature>
<evidence type="ECO:0000256" key="2">
    <source>
        <dbReference type="ARBA" id="ARBA00022475"/>
    </source>
</evidence>
<dbReference type="SUPFAM" id="SSF103481">
    <property type="entry name" value="Multidrug resistance efflux transporter EmrE"/>
    <property type="match status" value="2"/>
</dbReference>
<evidence type="ECO:0000256" key="4">
    <source>
        <dbReference type="ARBA" id="ARBA00022989"/>
    </source>
</evidence>
<sequence length="303" mass="33188">MKINKGILFAIVTTIISGISIFINKFVVSSVNSPLVFTTTKNTIVGLLILFFVLSTGKYKKIKDLNKDQLIKLGLVGIIGGSLPFYLFFEGLSRIPAINAAIIQKTLVFWVAILAFVFLKERISKTQVVGLVFLLAANLFIGGFKGFSLSIGELLVLMATILWSVETIIAKKVLKKVDSNLVTLARMTFGALILLTFTTTTSFSDLIEVFSLTSMQLFWISVTSFSLFAYVISWYKALSKAPAITVTSILAASPLITNLLSVIFITHTPGALLSTQTALLLMGTMIFIVSSKKHKTNRLVQEI</sequence>
<dbReference type="PANTHER" id="PTHR32322:SF18">
    <property type="entry name" value="S-ADENOSYLMETHIONINE_S-ADENOSYLHOMOCYSTEINE TRANSPORTER"/>
    <property type="match status" value="1"/>
</dbReference>
<feature type="transmembrane region" description="Helical" evidence="6">
    <location>
        <begin position="244"/>
        <end position="265"/>
    </location>
</feature>
<evidence type="ECO:0000256" key="5">
    <source>
        <dbReference type="ARBA" id="ARBA00023136"/>
    </source>
</evidence>
<proteinExistence type="predicted"/>
<evidence type="ECO:0000256" key="1">
    <source>
        <dbReference type="ARBA" id="ARBA00004651"/>
    </source>
</evidence>
<feature type="transmembrane region" description="Helical" evidence="6">
    <location>
        <begin position="126"/>
        <end position="144"/>
    </location>
</feature>
<dbReference type="InterPro" id="IPR037185">
    <property type="entry name" value="EmrE-like"/>
</dbReference>
<evidence type="ECO:0000256" key="3">
    <source>
        <dbReference type="ARBA" id="ARBA00022692"/>
    </source>
</evidence>
<evidence type="ECO:0000313" key="8">
    <source>
        <dbReference type="EMBL" id="PIR43444.1"/>
    </source>
</evidence>
<dbReference type="PANTHER" id="PTHR32322">
    <property type="entry name" value="INNER MEMBRANE TRANSPORTER"/>
    <property type="match status" value="1"/>
</dbReference>
<keyword evidence="3 6" id="KW-0812">Transmembrane</keyword>
<feature type="domain" description="EamA" evidence="7">
    <location>
        <begin position="151"/>
        <end position="287"/>
    </location>
</feature>
<evidence type="ECO:0000259" key="7">
    <source>
        <dbReference type="Pfam" id="PF00892"/>
    </source>
</evidence>
<feature type="transmembrane region" description="Helical" evidence="6">
    <location>
        <begin position="7"/>
        <end position="27"/>
    </location>
</feature>
<feature type="transmembrane region" description="Helical" evidence="6">
    <location>
        <begin position="69"/>
        <end position="89"/>
    </location>
</feature>
<feature type="transmembrane region" description="Helical" evidence="6">
    <location>
        <begin position="150"/>
        <end position="169"/>
    </location>
</feature>
<dbReference type="InterPro" id="IPR000620">
    <property type="entry name" value="EamA_dom"/>
</dbReference>
<accession>A0A2H0RBP1</accession>
<dbReference type="InterPro" id="IPR050638">
    <property type="entry name" value="AA-Vitamin_Transporters"/>
</dbReference>
<keyword evidence="2" id="KW-1003">Cell membrane</keyword>
<feature type="transmembrane region" description="Helical" evidence="6">
    <location>
        <begin position="39"/>
        <end position="57"/>
    </location>
</feature>
<keyword evidence="4 6" id="KW-1133">Transmembrane helix</keyword>
<feature type="domain" description="EamA" evidence="7">
    <location>
        <begin position="5"/>
        <end position="141"/>
    </location>
</feature>
<dbReference type="GO" id="GO:0005886">
    <property type="term" value="C:plasma membrane"/>
    <property type="evidence" value="ECO:0007669"/>
    <property type="project" value="UniProtKB-SubCell"/>
</dbReference>
<reference evidence="8 9" key="1">
    <citation type="submission" date="2017-09" db="EMBL/GenBank/DDBJ databases">
        <title>Depth-based differentiation of microbial function through sediment-hosted aquifers and enrichment of novel symbionts in the deep terrestrial subsurface.</title>
        <authorList>
            <person name="Probst A.J."/>
            <person name="Ladd B."/>
            <person name="Jarett J.K."/>
            <person name="Geller-Mcgrath D.E."/>
            <person name="Sieber C.M."/>
            <person name="Emerson J.B."/>
            <person name="Anantharaman K."/>
            <person name="Thomas B.C."/>
            <person name="Malmstrom R."/>
            <person name="Stieglmeier M."/>
            <person name="Klingl A."/>
            <person name="Woyke T."/>
            <person name="Ryan C.M."/>
            <person name="Banfield J.F."/>
        </authorList>
    </citation>
    <scope>NUCLEOTIDE SEQUENCE [LARGE SCALE GENOMIC DNA]</scope>
    <source>
        <strain evidence="8">CG10_big_fil_rev_8_21_14_0_10_32_10</strain>
    </source>
</reference>
<feature type="transmembrane region" description="Helical" evidence="6">
    <location>
        <begin position="209"/>
        <end position="232"/>
    </location>
</feature>
<gene>
    <name evidence="8" type="ORF">COV24_02795</name>
</gene>
<organism evidence="8 9">
    <name type="scientific">candidate division WWE3 bacterium CG10_big_fil_rev_8_21_14_0_10_32_10</name>
    <dbReference type="NCBI Taxonomy" id="1975090"/>
    <lineage>
        <taxon>Bacteria</taxon>
        <taxon>Katanobacteria</taxon>
    </lineage>
</organism>
<dbReference type="EMBL" id="PCXU01000024">
    <property type="protein sequence ID" value="PIR43444.1"/>
    <property type="molecule type" value="Genomic_DNA"/>
</dbReference>